<dbReference type="Proteomes" id="UP000297597">
    <property type="component" value="Unassembled WGS sequence"/>
</dbReference>
<feature type="coiled-coil region" evidence="6">
    <location>
        <begin position="431"/>
        <end position="458"/>
    </location>
</feature>
<comment type="catalytic activity">
    <reaction evidence="1">
        <text>ATP + protein L-histidine = ADP + protein N-phospho-L-histidine.</text>
        <dbReference type="EC" id="2.7.13.3"/>
    </reaction>
</comment>
<feature type="domain" description="PAS" evidence="8">
    <location>
        <begin position="308"/>
        <end position="346"/>
    </location>
</feature>
<dbReference type="InterPro" id="IPR013767">
    <property type="entry name" value="PAS_fold"/>
</dbReference>
<dbReference type="PANTHER" id="PTHR24421">
    <property type="entry name" value="NITRATE/NITRITE SENSOR PROTEIN NARX-RELATED"/>
    <property type="match status" value="1"/>
</dbReference>
<sequence>MLYQLFFKQGQDSMFIIRESDGIIVKVNDAAVKAYGYTREEMLEMRVEDLFDLETFKAIESIRGGLSNESNVTTRHCRKDSSAFPVEVGLKSAAAEEGKLLFATVRDMTKHGPAPEKTKAITEQKLAEETLAIAVQRKWSEEDLRHSEEKLRITNQQLLDIIDFLPDATFVIDRDGRVIAWNHAIEEITGVPKKGMLGKGDYAYAVPFYGKPRPILIDLVFTEEREIKLLYDYVRKEGDTFFGETFVPSAYLGKGTFLWGKASPLFDHDGNIVGAIESIRDISSLKHLEELTHLTGNELKQALEKLDERELMDRIIRTSPAGILVVNSKMEVVFANTRAEQLLGLNIKSENPRVYQKPLWFVTDEKGNPILDEDFVYMQVIISGKQVFDVEQGIQWPDGTRKLLSINGAPLFDRSGRVEGAVLSIEDKTGRKEAEERIINYQSQLRSLAAKLSLAEERERRRIAEGIHDQISQSLAISRLKIGELKRAASIDAVLENLDEIIFLIEDVIMKTRSLTFELSPPILYELGFGAAVEWLAEQLLEKNGLQVFLKNELASAALKEEVRVILFSSVRELFFNIVKHAGAHKVNVSIKNLGMKVRIVVEDDGTGFNARLFGPMPGKPDGYGLFSVKERLEHLGGRMEIISGIGHGTSIVIEAPLKNDD</sequence>
<dbReference type="InterPro" id="IPR050482">
    <property type="entry name" value="Sensor_HK_TwoCompSys"/>
</dbReference>
<evidence type="ECO:0000313" key="11">
    <source>
        <dbReference type="Proteomes" id="UP000297597"/>
    </source>
</evidence>
<dbReference type="Pfam" id="PF07730">
    <property type="entry name" value="HisKA_3"/>
    <property type="match status" value="1"/>
</dbReference>
<dbReference type="InterPro" id="IPR005467">
    <property type="entry name" value="His_kinase_dom"/>
</dbReference>
<dbReference type="Gene3D" id="3.30.450.20">
    <property type="entry name" value="PAS domain"/>
    <property type="match status" value="3"/>
</dbReference>
<dbReference type="EMBL" id="QFFZ01000008">
    <property type="protein sequence ID" value="TEB12262.1"/>
    <property type="molecule type" value="Genomic_DNA"/>
</dbReference>
<dbReference type="Pfam" id="PF02518">
    <property type="entry name" value="HATPase_c"/>
    <property type="match status" value="1"/>
</dbReference>
<name>A0A4Y7RU97_9FIRM</name>
<evidence type="ECO:0000256" key="4">
    <source>
        <dbReference type="ARBA" id="ARBA00022777"/>
    </source>
</evidence>
<feature type="domain" description="Histidine kinase" evidence="7">
    <location>
        <begin position="567"/>
        <end position="660"/>
    </location>
</feature>
<dbReference type="GO" id="GO:0000155">
    <property type="term" value="F:phosphorelay sensor kinase activity"/>
    <property type="evidence" value="ECO:0007669"/>
    <property type="project" value="InterPro"/>
</dbReference>
<comment type="caution">
    <text evidence="10">The sequence shown here is derived from an EMBL/GenBank/DDBJ whole genome shotgun (WGS) entry which is preliminary data.</text>
</comment>
<dbReference type="GO" id="GO:0046983">
    <property type="term" value="F:protein dimerization activity"/>
    <property type="evidence" value="ECO:0007669"/>
    <property type="project" value="InterPro"/>
</dbReference>
<feature type="domain" description="PAC" evidence="9">
    <location>
        <begin position="388"/>
        <end position="440"/>
    </location>
</feature>
<accession>A0A4Y7RU97</accession>
<dbReference type="Gene3D" id="1.20.5.1930">
    <property type="match status" value="1"/>
</dbReference>
<dbReference type="InterPro" id="IPR000700">
    <property type="entry name" value="PAS-assoc_C"/>
</dbReference>
<dbReference type="NCBIfam" id="TIGR00229">
    <property type="entry name" value="sensory_box"/>
    <property type="match status" value="3"/>
</dbReference>
<evidence type="ECO:0000256" key="5">
    <source>
        <dbReference type="ARBA" id="ARBA00023012"/>
    </source>
</evidence>
<dbReference type="PROSITE" id="PS50109">
    <property type="entry name" value="HIS_KIN"/>
    <property type="match status" value="1"/>
</dbReference>
<dbReference type="InterPro" id="IPR036890">
    <property type="entry name" value="HATPase_C_sf"/>
</dbReference>
<dbReference type="PROSITE" id="PS50112">
    <property type="entry name" value="PAS"/>
    <property type="match status" value="3"/>
</dbReference>
<evidence type="ECO:0000259" key="8">
    <source>
        <dbReference type="PROSITE" id="PS50112"/>
    </source>
</evidence>
<dbReference type="PROSITE" id="PS50113">
    <property type="entry name" value="PAC"/>
    <property type="match status" value="2"/>
</dbReference>
<evidence type="ECO:0000313" key="10">
    <source>
        <dbReference type="EMBL" id="TEB12262.1"/>
    </source>
</evidence>
<dbReference type="InterPro" id="IPR035965">
    <property type="entry name" value="PAS-like_dom_sf"/>
</dbReference>
<dbReference type="GO" id="GO:0006355">
    <property type="term" value="P:regulation of DNA-templated transcription"/>
    <property type="evidence" value="ECO:0007669"/>
    <property type="project" value="InterPro"/>
</dbReference>
<feature type="domain" description="PAC" evidence="9">
    <location>
        <begin position="223"/>
        <end position="294"/>
    </location>
</feature>
<dbReference type="PANTHER" id="PTHR24421:SF58">
    <property type="entry name" value="SIGNAL TRANSDUCTION HISTIDINE-PROTEIN KINASE_PHOSPHATASE UHPB"/>
    <property type="match status" value="1"/>
</dbReference>
<dbReference type="InterPro" id="IPR011712">
    <property type="entry name" value="Sig_transdc_His_kin_sub3_dim/P"/>
</dbReference>
<dbReference type="SUPFAM" id="SSF55785">
    <property type="entry name" value="PYP-like sensor domain (PAS domain)"/>
    <property type="match status" value="3"/>
</dbReference>
<dbReference type="Gene3D" id="3.30.565.10">
    <property type="entry name" value="Histidine kinase-like ATPase, C-terminal domain"/>
    <property type="match status" value="1"/>
</dbReference>
<evidence type="ECO:0000256" key="1">
    <source>
        <dbReference type="ARBA" id="ARBA00000085"/>
    </source>
</evidence>
<dbReference type="GO" id="GO:0016020">
    <property type="term" value="C:membrane"/>
    <property type="evidence" value="ECO:0007669"/>
    <property type="project" value="InterPro"/>
</dbReference>
<dbReference type="SUPFAM" id="SSF55874">
    <property type="entry name" value="ATPase domain of HSP90 chaperone/DNA topoisomerase II/histidine kinase"/>
    <property type="match status" value="1"/>
</dbReference>
<keyword evidence="11" id="KW-1185">Reference proteome</keyword>
<dbReference type="CDD" id="cd00130">
    <property type="entry name" value="PAS"/>
    <property type="match status" value="3"/>
</dbReference>
<protein>
    <recommendedName>
        <fullName evidence="2">histidine kinase</fullName>
        <ecNumber evidence="2">2.7.13.3</ecNumber>
    </recommendedName>
</protein>
<dbReference type="Pfam" id="PF00989">
    <property type="entry name" value="PAS"/>
    <property type="match status" value="1"/>
</dbReference>
<evidence type="ECO:0000256" key="6">
    <source>
        <dbReference type="SAM" id="Coils"/>
    </source>
</evidence>
<evidence type="ECO:0000256" key="3">
    <source>
        <dbReference type="ARBA" id="ARBA00022679"/>
    </source>
</evidence>
<dbReference type="SMART" id="SM00091">
    <property type="entry name" value="PAS"/>
    <property type="match status" value="3"/>
</dbReference>
<dbReference type="Pfam" id="PF13426">
    <property type="entry name" value="PAS_9"/>
    <property type="match status" value="1"/>
</dbReference>
<evidence type="ECO:0000259" key="9">
    <source>
        <dbReference type="PROSITE" id="PS50113"/>
    </source>
</evidence>
<evidence type="ECO:0000256" key="2">
    <source>
        <dbReference type="ARBA" id="ARBA00012438"/>
    </source>
</evidence>
<keyword evidence="3 10" id="KW-0808">Transferase</keyword>
<dbReference type="InterPro" id="IPR013656">
    <property type="entry name" value="PAS_4"/>
</dbReference>
<dbReference type="Pfam" id="PF08448">
    <property type="entry name" value="PAS_4"/>
    <property type="match status" value="1"/>
</dbReference>
<keyword evidence="4 10" id="KW-0418">Kinase</keyword>
<keyword evidence="5" id="KW-0902">Two-component regulatory system</keyword>
<keyword evidence="6" id="KW-0175">Coiled coil</keyword>
<dbReference type="InterPro" id="IPR000014">
    <property type="entry name" value="PAS"/>
</dbReference>
<reference evidence="10 11" key="1">
    <citation type="journal article" date="2018" name="Environ. Microbiol.">
        <title>Novel energy conservation strategies and behaviour of Pelotomaculum schinkii driving syntrophic propionate catabolism.</title>
        <authorList>
            <person name="Hidalgo-Ahumada C.A.P."/>
            <person name="Nobu M.K."/>
            <person name="Narihiro T."/>
            <person name="Tamaki H."/>
            <person name="Liu W.T."/>
            <person name="Kamagata Y."/>
            <person name="Stams A.J.M."/>
            <person name="Imachi H."/>
            <person name="Sousa D.Z."/>
        </authorList>
    </citation>
    <scope>NUCLEOTIDE SEQUENCE [LARGE SCALE GENOMIC DNA]</scope>
    <source>
        <strain evidence="10 11">MGP</strain>
    </source>
</reference>
<dbReference type="EC" id="2.7.13.3" evidence="2"/>
<dbReference type="SMART" id="SM00387">
    <property type="entry name" value="HATPase_c"/>
    <property type="match status" value="1"/>
</dbReference>
<gene>
    <name evidence="10" type="primary">nreB</name>
    <name evidence="10" type="ORF">Pmgp_01153</name>
</gene>
<organism evidence="10 11">
    <name type="scientific">Pelotomaculum propionicicum</name>
    <dbReference type="NCBI Taxonomy" id="258475"/>
    <lineage>
        <taxon>Bacteria</taxon>
        <taxon>Bacillati</taxon>
        <taxon>Bacillota</taxon>
        <taxon>Clostridia</taxon>
        <taxon>Eubacteriales</taxon>
        <taxon>Desulfotomaculaceae</taxon>
        <taxon>Pelotomaculum</taxon>
    </lineage>
</organism>
<feature type="domain" description="PAS" evidence="8">
    <location>
        <begin position="154"/>
        <end position="199"/>
    </location>
</feature>
<evidence type="ECO:0000259" key="7">
    <source>
        <dbReference type="PROSITE" id="PS50109"/>
    </source>
</evidence>
<dbReference type="AlphaFoldDB" id="A0A4Y7RU97"/>
<proteinExistence type="predicted"/>
<dbReference type="InterPro" id="IPR003594">
    <property type="entry name" value="HATPase_dom"/>
</dbReference>
<dbReference type="CDD" id="cd16917">
    <property type="entry name" value="HATPase_UhpB-NarQ-NarX-like"/>
    <property type="match status" value="1"/>
</dbReference>
<feature type="domain" description="PAS" evidence="8">
    <location>
        <begin position="15"/>
        <end position="53"/>
    </location>
</feature>